<evidence type="ECO:0000313" key="2">
    <source>
        <dbReference type="Proteomes" id="UP001234297"/>
    </source>
</evidence>
<dbReference type="EMBL" id="CM056815">
    <property type="protein sequence ID" value="KAJ8629136.1"/>
    <property type="molecule type" value="Genomic_DNA"/>
</dbReference>
<gene>
    <name evidence="1" type="ORF">MRB53_022459</name>
</gene>
<dbReference type="Proteomes" id="UP001234297">
    <property type="component" value="Chromosome 7"/>
</dbReference>
<protein>
    <submittedName>
        <fullName evidence="1">Uncharacterized protein</fullName>
    </submittedName>
</protein>
<name>A0ACC2L7G5_PERAE</name>
<sequence length="125" mass="12932">MAHYYPHSPLFSLFLLLSILMSITQLTFATRKVPNPAKDAGRKQPEFFLSHEGSFLIAGIGRVMVPPFGSFPSAGHGNLGGSGGNSIGGGVNGGYVPGGDDTFVPNPGFEVPNPARGLVPAPNAP</sequence>
<reference evidence="1 2" key="1">
    <citation type="journal article" date="2022" name="Hortic Res">
        <title>A haplotype resolved chromosomal level avocado genome allows analysis of novel avocado genes.</title>
        <authorList>
            <person name="Nath O."/>
            <person name="Fletcher S.J."/>
            <person name="Hayward A."/>
            <person name="Shaw L.M."/>
            <person name="Masouleh A.K."/>
            <person name="Furtado A."/>
            <person name="Henry R.J."/>
            <person name="Mitter N."/>
        </authorList>
    </citation>
    <scope>NUCLEOTIDE SEQUENCE [LARGE SCALE GENOMIC DNA]</scope>
    <source>
        <strain evidence="2">cv. Hass</strain>
    </source>
</reference>
<keyword evidence="2" id="KW-1185">Reference proteome</keyword>
<comment type="caution">
    <text evidence="1">The sequence shown here is derived from an EMBL/GenBank/DDBJ whole genome shotgun (WGS) entry which is preliminary data.</text>
</comment>
<proteinExistence type="predicted"/>
<accession>A0ACC2L7G5</accession>
<organism evidence="1 2">
    <name type="scientific">Persea americana</name>
    <name type="common">Avocado</name>
    <dbReference type="NCBI Taxonomy" id="3435"/>
    <lineage>
        <taxon>Eukaryota</taxon>
        <taxon>Viridiplantae</taxon>
        <taxon>Streptophyta</taxon>
        <taxon>Embryophyta</taxon>
        <taxon>Tracheophyta</taxon>
        <taxon>Spermatophyta</taxon>
        <taxon>Magnoliopsida</taxon>
        <taxon>Magnoliidae</taxon>
        <taxon>Laurales</taxon>
        <taxon>Lauraceae</taxon>
        <taxon>Persea</taxon>
    </lineage>
</organism>
<evidence type="ECO:0000313" key="1">
    <source>
        <dbReference type="EMBL" id="KAJ8629136.1"/>
    </source>
</evidence>